<feature type="chain" id="PRO_5018223438" description="SCP domain-containing protein" evidence="8">
    <location>
        <begin position="26"/>
        <end position="1311"/>
    </location>
</feature>
<dbReference type="PANTHER" id="PTHR24394">
    <property type="entry name" value="ZINC FINGER PROTEIN"/>
    <property type="match status" value="1"/>
</dbReference>
<dbReference type="KEGG" id="ebm:SG0102_19200"/>
<keyword evidence="6" id="KW-0804">Transcription</keyword>
<dbReference type="InterPro" id="IPR014044">
    <property type="entry name" value="CAP_dom"/>
</dbReference>
<feature type="signal peptide" evidence="8">
    <location>
        <begin position="1"/>
        <end position="25"/>
    </location>
</feature>
<gene>
    <name evidence="10" type="ORF">SG0102_19200</name>
</gene>
<evidence type="ECO:0000256" key="2">
    <source>
        <dbReference type="ARBA" id="ARBA00022737"/>
    </source>
</evidence>
<evidence type="ECO:0000256" key="3">
    <source>
        <dbReference type="ARBA" id="ARBA00022771"/>
    </source>
</evidence>
<evidence type="ECO:0000256" key="1">
    <source>
        <dbReference type="ARBA" id="ARBA00022723"/>
    </source>
</evidence>
<dbReference type="Proteomes" id="UP000268059">
    <property type="component" value="Chromosome"/>
</dbReference>
<dbReference type="Gene3D" id="2.60.40.10">
    <property type="entry name" value="Immunoglobulins"/>
    <property type="match status" value="1"/>
</dbReference>
<dbReference type="InterPro" id="IPR008964">
    <property type="entry name" value="Invasin/intimin_cell_adhesion"/>
</dbReference>
<evidence type="ECO:0000313" key="10">
    <source>
        <dbReference type="EMBL" id="BBH26986.1"/>
    </source>
</evidence>
<sequence>MKKRISLIVSLMMIISLATMHSVHAEILYETNWESPREHMIMVGVTGDRYAGYKERIIHKLNMLRYTACREHECDPKINLYPDKNYRYHLKDDYGPNPTDEQLSEENEDYRPMTWSDVCEHAAEIRASELALRYGHTRPTGDDFSMNFDGVDKNNTCAECLYNTTRIYNDPWALFEKAIDKFAAEREAYDAYINGNESKTTADFGHYAICINPANVHVGMSALAIAQGDTKQNYQGIYKSFVSLEAGYAVQKTSTQERNNSGRMTQKVEMRENYVDAIKGPDDMIIDDDVAHPSSIYVGMKRIDDPDHDPTLSYWKVYDGLSSTSSNEKVATMDKKGIVHPRGTGTTTITVKVNGYTCSFPVTVTQTHQHQHHYQEQVIKAATCEKNGEKKLICSDCGDEKIETIPALGHKYGVWTSLDDQQHQRICENDQTHVEKEDHDFDGGVITKAATYQEEGAKTYTCRDCGFTKTETIPILTHVHNYQLTNTKAATCDEKGMKTYTCTICGDRYTKDIPVLSHDYGNWQKFNDLVHERVCKNDHNHVDKQPHRYDEGKIIVASTCTQTGVKIYTCQDCGYTKRESIPTIEHDYDDGQIVVAPTCVSKGVKVYTCKNCGQTKSEELDYDSHNHPTDQITVVNKKEATATSEGYTGDQKCRTCGQIVKKGTTIPKTNHTHTWNHGTITKAASCIEAGAKTYTCTICGETKTETIPALGHDYGEWEKYDDLIHKRVCKRDIHHVEKQSHRYDEGQVVITPTCTRVGEKIYICQDCGYMKRENLSKLDHHDYDDGKIVVVPTCTTKGVKVYTCKNCSKTKSEELDYDPQNHSGSQVIKNKKEATATEDGYSGDLVCNGCGQIVKKGTVISKTGHSHSWNEGEMTKEPSCTQAGEKVYTCSVCLETKAESIPALGHDYDDGKMTITPTCTKKGEKVYTCKRCGDEKTEALPMDQSNHSLEHLSVQNKKEATITEEGYSGDVICSDCWTIVKAGTVIPKLASSNENNPGTADQNKEAANTDDAKKTSDEKTNQTAGSESDQTNTNVGNKQDETITPVNKETTQQSHSSSYDGNGTNEKQTKQTADLHKNEQVVTNAISNNAQKNDKNNGNTEDHFYKGKSAQTLEQAVTAQTKMIVGLKNDHDIKESSYRKLTLKVKKRAKKSLQLSWKKLPGRMTYLVYGNRCGHRYHFLKKTSKTTYKQGKLKKGTYYKYLVIALGSKGQSVAISKVVHVATKGGLYGNVKAIKMKKTLKLKKKQSYKLPYKLVYDAKKKKIHRPIALESSNTKVVSVQKGKVQGKKKGIAYIYVYAQNGAYAKIKVTVK</sequence>
<dbReference type="InParanoid" id="A0A3G9J8N1"/>
<keyword evidence="4" id="KW-0862">Zinc</keyword>
<evidence type="ECO:0000256" key="4">
    <source>
        <dbReference type="ARBA" id="ARBA00022833"/>
    </source>
</evidence>
<dbReference type="SUPFAM" id="SSF49265">
    <property type="entry name" value="Fibronectin type III"/>
    <property type="match status" value="1"/>
</dbReference>
<dbReference type="Pfam" id="PF00188">
    <property type="entry name" value="CAP"/>
    <property type="match status" value="1"/>
</dbReference>
<protein>
    <recommendedName>
        <fullName evidence="9">SCP domain-containing protein</fullName>
    </recommendedName>
</protein>
<keyword evidence="11" id="KW-1185">Reference proteome</keyword>
<evidence type="ECO:0000259" key="9">
    <source>
        <dbReference type="Pfam" id="PF00188"/>
    </source>
</evidence>
<dbReference type="GO" id="GO:0008270">
    <property type="term" value="F:zinc ion binding"/>
    <property type="evidence" value="ECO:0007669"/>
    <property type="project" value="UniProtKB-KW"/>
</dbReference>
<dbReference type="PANTHER" id="PTHR24394:SF48">
    <property type="entry name" value="ZINC FINGER PROTEIN 771"/>
    <property type="match status" value="1"/>
</dbReference>
<evidence type="ECO:0000256" key="5">
    <source>
        <dbReference type="ARBA" id="ARBA00023015"/>
    </source>
</evidence>
<organism evidence="10 11">
    <name type="scientific">Intestinibaculum porci</name>
    <dbReference type="NCBI Taxonomy" id="2487118"/>
    <lineage>
        <taxon>Bacteria</taxon>
        <taxon>Bacillati</taxon>
        <taxon>Bacillota</taxon>
        <taxon>Erysipelotrichia</taxon>
        <taxon>Erysipelotrichales</taxon>
        <taxon>Erysipelotrichaceae</taxon>
        <taxon>Intestinibaculum</taxon>
    </lineage>
</organism>
<feature type="compositionally biased region" description="Basic and acidic residues" evidence="7">
    <location>
        <begin position="1010"/>
        <end position="1020"/>
    </location>
</feature>
<keyword evidence="2" id="KW-0677">Repeat</keyword>
<accession>A0A3G9J8N1</accession>
<dbReference type="Gene3D" id="2.60.40.1080">
    <property type="match status" value="2"/>
</dbReference>
<feature type="compositionally biased region" description="Polar residues" evidence="7">
    <location>
        <begin position="990"/>
        <end position="1001"/>
    </location>
</feature>
<evidence type="ECO:0000256" key="7">
    <source>
        <dbReference type="SAM" id="MobiDB-lite"/>
    </source>
</evidence>
<proteinExistence type="predicted"/>
<reference evidence="10 11" key="1">
    <citation type="submission" date="2018-11" db="EMBL/GenBank/DDBJ databases">
        <title>Novel Erysipelotrichaceae bacterium isolated from small intestine of a swine.</title>
        <authorList>
            <person name="Kim J.S."/>
            <person name="Choe H."/>
            <person name="Lee Y.R."/>
            <person name="Kim K.M."/>
            <person name="Park D.S."/>
        </authorList>
    </citation>
    <scope>NUCLEOTIDE SEQUENCE [LARGE SCALE GENOMIC DNA]</scope>
    <source>
        <strain evidence="10 11">SG0102</strain>
    </source>
</reference>
<keyword evidence="5" id="KW-0805">Transcription regulation</keyword>
<dbReference type="EMBL" id="AP019309">
    <property type="protein sequence ID" value="BBH26986.1"/>
    <property type="molecule type" value="Genomic_DNA"/>
</dbReference>
<dbReference type="SUPFAM" id="SSF49373">
    <property type="entry name" value="Invasin/intimin cell-adhesion fragments"/>
    <property type="match status" value="2"/>
</dbReference>
<feature type="region of interest" description="Disordered" evidence="7">
    <location>
        <begin position="989"/>
        <end position="1075"/>
    </location>
</feature>
<keyword evidence="8" id="KW-0732">Signal</keyword>
<evidence type="ECO:0000256" key="6">
    <source>
        <dbReference type="ARBA" id="ARBA00023163"/>
    </source>
</evidence>
<name>A0A3G9J8N1_9FIRM</name>
<keyword evidence="1" id="KW-0479">Metal-binding</keyword>
<evidence type="ECO:0000256" key="8">
    <source>
        <dbReference type="SAM" id="SignalP"/>
    </source>
</evidence>
<keyword evidence="3" id="KW-0863">Zinc-finger</keyword>
<dbReference type="OrthoDB" id="7820733at2"/>
<feature type="compositionally biased region" description="Polar residues" evidence="7">
    <location>
        <begin position="1021"/>
        <end position="1066"/>
    </location>
</feature>
<dbReference type="GO" id="GO:0003677">
    <property type="term" value="F:DNA binding"/>
    <property type="evidence" value="ECO:0007669"/>
    <property type="project" value="UniProtKB-KW"/>
</dbReference>
<dbReference type="InterPro" id="IPR013783">
    <property type="entry name" value="Ig-like_fold"/>
</dbReference>
<dbReference type="RefSeq" id="WP_125119757.1">
    <property type="nucleotide sequence ID" value="NZ_AP019309.1"/>
</dbReference>
<dbReference type="InterPro" id="IPR036116">
    <property type="entry name" value="FN3_sf"/>
</dbReference>
<dbReference type="GO" id="GO:0000981">
    <property type="term" value="F:DNA-binding transcription factor activity, RNA polymerase II-specific"/>
    <property type="evidence" value="ECO:0007669"/>
    <property type="project" value="TreeGrafter"/>
</dbReference>
<evidence type="ECO:0000313" key="11">
    <source>
        <dbReference type="Proteomes" id="UP000268059"/>
    </source>
</evidence>
<feature type="domain" description="SCP" evidence="9">
    <location>
        <begin position="110"/>
        <end position="222"/>
    </location>
</feature>